<dbReference type="EMBL" id="RQYC01000001">
    <property type="protein sequence ID" value="RRD91762.1"/>
    <property type="molecule type" value="Genomic_DNA"/>
</dbReference>
<keyword evidence="1" id="KW-1133">Transmembrane helix</keyword>
<comment type="caution">
    <text evidence="2">The sequence shown here is derived from an EMBL/GenBank/DDBJ whole genome shotgun (WGS) entry which is preliminary data.</text>
</comment>
<keyword evidence="1" id="KW-0472">Membrane</keyword>
<keyword evidence="3" id="KW-1185">Reference proteome</keyword>
<keyword evidence="1" id="KW-0812">Transmembrane</keyword>
<evidence type="ECO:0000313" key="2">
    <source>
        <dbReference type="EMBL" id="RRD91762.1"/>
    </source>
</evidence>
<dbReference type="InterPro" id="IPR043130">
    <property type="entry name" value="CDP-OH_PTrfase_TM_dom"/>
</dbReference>
<evidence type="ECO:0000256" key="1">
    <source>
        <dbReference type="SAM" id="Phobius"/>
    </source>
</evidence>
<proteinExistence type="predicted"/>
<dbReference type="GO" id="GO:0016740">
    <property type="term" value="F:transferase activity"/>
    <property type="evidence" value="ECO:0007669"/>
    <property type="project" value="UniProtKB-KW"/>
</dbReference>
<dbReference type="Proteomes" id="UP000269923">
    <property type="component" value="Unassembled WGS sequence"/>
</dbReference>
<accession>A0A3P2A8D6</accession>
<protein>
    <submittedName>
        <fullName evidence="2">CDP-alcohol phosphatidyltransferase family protein</fullName>
    </submittedName>
</protein>
<dbReference type="AlphaFoldDB" id="A0A3P2A8D6"/>
<gene>
    <name evidence="2" type="ORF">EII21_01130</name>
</gene>
<dbReference type="Gene3D" id="1.20.120.1760">
    <property type="match status" value="1"/>
</dbReference>
<reference evidence="2 3" key="1">
    <citation type="submission" date="2018-11" db="EMBL/GenBank/DDBJ databases">
        <title>Genomes From Bacteria Associated with the Canine Oral Cavity: a Test Case for Automated Genome-Based Taxonomic Assignment.</title>
        <authorList>
            <person name="Coil D.A."/>
            <person name="Jospin G."/>
            <person name="Darling A.E."/>
            <person name="Wallis C."/>
            <person name="Davis I.J."/>
            <person name="Harris S."/>
            <person name="Eisen J.A."/>
            <person name="Holcombe L.J."/>
            <person name="O'Flynn C."/>
        </authorList>
    </citation>
    <scope>NUCLEOTIDE SEQUENCE [LARGE SCALE GENOMIC DNA]</scope>
    <source>
        <strain evidence="2 3">COT-280</strain>
    </source>
</reference>
<evidence type="ECO:0000313" key="3">
    <source>
        <dbReference type="Proteomes" id="UP000269923"/>
    </source>
</evidence>
<feature type="transmembrane region" description="Helical" evidence="1">
    <location>
        <begin position="113"/>
        <end position="135"/>
    </location>
</feature>
<feature type="transmembrane region" description="Helical" evidence="1">
    <location>
        <begin position="32"/>
        <end position="50"/>
    </location>
</feature>
<feature type="transmembrane region" description="Helical" evidence="1">
    <location>
        <begin position="147"/>
        <end position="165"/>
    </location>
</feature>
<organism evidence="2 3">
    <name type="scientific">Conchiformibius steedae</name>
    <dbReference type="NCBI Taxonomy" id="153493"/>
    <lineage>
        <taxon>Bacteria</taxon>
        <taxon>Pseudomonadati</taxon>
        <taxon>Pseudomonadota</taxon>
        <taxon>Betaproteobacteria</taxon>
        <taxon>Neisseriales</taxon>
        <taxon>Neisseriaceae</taxon>
        <taxon>Conchiformibius</taxon>
    </lineage>
</organism>
<keyword evidence="2" id="KW-0808">Transferase</keyword>
<dbReference type="STRING" id="1121352.GCA_000620925_00447"/>
<sequence length="214" mass="23137">MLTSHYLKPQLRQWLKAPAQALVNRGISANQLTWAAAGGSLVVGLLLALLHQTAWLFWLLPVWLLLRLALDVLDGLMAQDFMQESAEGAYWAEAGALAADAALWLPMAWLAGAFPVGVLIWLGAVCESVGLLGKVHGFHGRREDGPMARGDRMVVLAVLAVWYAAAGNLNWAAQLLVWLAVAATAYTCWMRMQNGLRGYGAAQTAAVTDDNDNE</sequence>
<dbReference type="OrthoDB" id="1034332at2"/>
<name>A0A3P2A8D6_9NEIS</name>